<comment type="caution">
    <text evidence="2">The sequence shown here is derived from an EMBL/GenBank/DDBJ whole genome shotgun (WGS) entry which is preliminary data.</text>
</comment>
<dbReference type="GO" id="GO:0008757">
    <property type="term" value="F:S-adenosylmethionine-dependent methyltransferase activity"/>
    <property type="evidence" value="ECO:0007669"/>
    <property type="project" value="InterPro"/>
</dbReference>
<feature type="domain" description="Methyltransferase type 11" evidence="1">
    <location>
        <begin position="48"/>
        <end position="153"/>
    </location>
</feature>
<dbReference type="EMBL" id="BLSD01000032">
    <property type="protein sequence ID" value="GFP39124.1"/>
    <property type="molecule type" value="Genomic_DNA"/>
</dbReference>
<evidence type="ECO:0000259" key="1">
    <source>
        <dbReference type="Pfam" id="PF08241"/>
    </source>
</evidence>
<organism evidence="2 3">
    <name type="scientific">Candidatus Hakubella thermalkaliphila</name>
    <dbReference type="NCBI Taxonomy" id="2754717"/>
    <lineage>
        <taxon>Bacteria</taxon>
        <taxon>Bacillati</taxon>
        <taxon>Actinomycetota</taxon>
        <taxon>Actinomycetota incertae sedis</taxon>
        <taxon>Candidatus Hakubellales</taxon>
        <taxon>Candidatus Hakubellaceae</taxon>
        <taxon>Candidatus Hakubella</taxon>
    </lineage>
</organism>
<dbReference type="PANTHER" id="PTHR43861">
    <property type="entry name" value="TRANS-ACONITATE 2-METHYLTRANSFERASE-RELATED"/>
    <property type="match status" value="1"/>
</dbReference>
<evidence type="ECO:0000313" key="3">
    <source>
        <dbReference type="Proteomes" id="UP000569018"/>
    </source>
</evidence>
<dbReference type="CDD" id="cd02440">
    <property type="entry name" value="AdoMet_MTases"/>
    <property type="match status" value="1"/>
</dbReference>
<dbReference type="InterPro" id="IPR013216">
    <property type="entry name" value="Methyltransf_11"/>
</dbReference>
<protein>
    <recommendedName>
        <fullName evidence="1">Methyltransferase type 11 domain-containing protein</fullName>
    </recommendedName>
</protein>
<sequence length="302" mass="35375">MKNSKPFSEEIADSLREIEPWPCFYRFRQTEVEILLHHLNLPRVNTILEIGCGIAFNAVLLSAYAWRYIATDLPEPDPQTHTRGMFLAQRLLDIVGAKNIELVDCSATDLSKIESESVDVVYSSYVLEHIPPSYRDRVMQEIHRVLVEGGIVITVVPNFVERAWNYLRHYVKPPLRGIYRVCKYFYLKIGKYQTHPFVSFIRIKSSSSEPRKINIFPPPHGFYESSLQELLFHFPGRWDKLHCRNKFKLLRKFTISWTIPWMSRHTIYLYEATRGLNKKLGGRFPFKYLGISYCIVAQKAKI</sequence>
<dbReference type="InterPro" id="IPR029063">
    <property type="entry name" value="SAM-dependent_MTases_sf"/>
</dbReference>
<dbReference type="Proteomes" id="UP000569018">
    <property type="component" value="Unassembled WGS sequence"/>
</dbReference>
<proteinExistence type="predicted"/>
<evidence type="ECO:0000313" key="2">
    <source>
        <dbReference type="EMBL" id="GFP39124.1"/>
    </source>
</evidence>
<dbReference type="AlphaFoldDB" id="A0A6V8Q4X7"/>
<dbReference type="Gene3D" id="3.40.50.150">
    <property type="entry name" value="Vaccinia Virus protein VP39"/>
    <property type="match status" value="1"/>
</dbReference>
<dbReference type="Pfam" id="PF08241">
    <property type="entry name" value="Methyltransf_11"/>
    <property type="match status" value="1"/>
</dbReference>
<name>A0A6V8Q4X7_9ACTN</name>
<accession>A0A6V8Q4X7</accession>
<gene>
    <name evidence="2" type="ORF">HKBW3S47_00824</name>
</gene>
<dbReference type="SUPFAM" id="SSF53335">
    <property type="entry name" value="S-adenosyl-L-methionine-dependent methyltransferases"/>
    <property type="match status" value="1"/>
</dbReference>
<reference evidence="2 3" key="1">
    <citation type="journal article" date="2020" name="Front. Microbiol.">
        <title>Single-cell genomics of novel Actinobacteria with the Wood-Ljungdahl pathway discovered in a serpentinizing system.</title>
        <authorList>
            <person name="Merino N."/>
            <person name="Kawai M."/>
            <person name="Boyd E.S."/>
            <person name="Colman D.R."/>
            <person name="McGlynn S.E."/>
            <person name="Nealson K.H."/>
            <person name="Kurokawa K."/>
            <person name="Hongoh Y."/>
        </authorList>
    </citation>
    <scope>NUCLEOTIDE SEQUENCE [LARGE SCALE GENOMIC DNA]</scope>
    <source>
        <strain evidence="2 3">S47</strain>
    </source>
</reference>